<accession>A0ACC1R3W6</accession>
<proteinExistence type="predicted"/>
<keyword evidence="2" id="KW-1185">Reference proteome</keyword>
<comment type="caution">
    <text evidence="1">The sequence shown here is derived from an EMBL/GenBank/DDBJ whole genome shotgun (WGS) entry which is preliminary data.</text>
</comment>
<dbReference type="Proteomes" id="UP001148737">
    <property type="component" value="Unassembled WGS sequence"/>
</dbReference>
<dbReference type="EMBL" id="JANAKD010000209">
    <property type="protein sequence ID" value="KAJ3496225.1"/>
    <property type="molecule type" value="Genomic_DNA"/>
</dbReference>
<reference evidence="1" key="1">
    <citation type="submission" date="2022-07" db="EMBL/GenBank/DDBJ databases">
        <title>Genome Sequence of Lecanicillium saksenae.</title>
        <authorList>
            <person name="Buettner E."/>
        </authorList>
    </citation>
    <scope>NUCLEOTIDE SEQUENCE</scope>
    <source>
        <strain evidence="1">VT-O1</strain>
    </source>
</reference>
<gene>
    <name evidence="1" type="ORF">NLG97_g2817</name>
</gene>
<protein>
    <submittedName>
        <fullName evidence="1">Uncharacterized protein</fullName>
    </submittedName>
</protein>
<name>A0ACC1R3W6_9HYPO</name>
<sequence length="223" mass="22827">MVNVVKVALALGAAVAVSAEHSYFINGEYDQEGQHRDASCNNNCFSQFFTNKCNSDNPACACTLDDMRSNYFCCMAKNCLPYVVTDAIERVGKDCVAWKKPFSPFDVEAVCGVKILAESTSQDSVPVSTSTLVSTSAPSSTSGASSQSTSASTPSTASSETSANATPASRNATTATTGSSGHSTSSTGAEATSTTAKQGTAGRSMVQGGSALLAFSVVLAAIF</sequence>
<evidence type="ECO:0000313" key="2">
    <source>
        <dbReference type="Proteomes" id="UP001148737"/>
    </source>
</evidence>
<organism evidence="1 2">
    <name type="scientific">Lecanicillium saksenae</name>
    <dbReference type="NCBI Taxonomy" id="468837"/>
    <lineage>
        <taxon>Eukaryota</taxon>
        <taxon>Fungi</taxon>
        <taxon>Dikarya</taxon>
        <taxon>Ascomycota</taxon>
        <taxon>Pezizomycotina</taxon>
        <taxon>Sordariomycetes</taxon>
        <taxon>Hypocreomycetidae</taxon>
        <taxon>Hypocreales</taxon>
        <taxon>Cordycipitaceae</taxon>
        <taxon>Lecanicillium</taxon>
    </lineage>
</organism>
<evidence type="ECO:0000313" key="1">
    <source>
        <dbReference type="EMBL" id="KAJ3496225.1"/>
    </source>
</evidence>